<evidence type="ECO:0000259" key="7">
    <source>
        <dbReference type="Pfam" id="PF04130"/>
    </source>
</evidence>
<sequence>MHFSIKHSQLTHRHYSIDFRRKDYCPMCSGKLLFTYFGWGMGLLLLLQLQANLHPFPSRVHIIPEYSDFSGWCQSRMKEGAMGVNSILIYRNSCISPTIIVILMHQIFHFVSTLQQYVQSQLSHVSWCRFLHSLKHKVKDLTDLDIVHMDNLNDSQRICFLSDDMKQIAEIIQIILQCALDFRSFVVPNKSAVNIAQVGGLILVLMLGNMHMNLCQIQ</sequence>
<dbReference type="GO" id="GO:0005874">
    <property type="term" value="C:microtubule"/>
    <property type="evidence" value="ECO:0007669"/>
    <property type="project" value="UniProtKB-KW"/>
</dbReference>
<accession>A0A9R1UG94</accession>
<dbReference type="AlphaFoldDB" id="A0A9R1UG94"/>
<dbReference type="InterPro" id="IPR042241">
    <property type="entry name" value="GCP_C_sf"/>
</dbReference>
<proteinExistence type="inferred from homology"/>
<evidence type="ECO:0000256" key="2">
    <source>
        <dbReference type="ARBA" id="ARBA00022490"/>
    </source>
</evidence>
<dbReference type="Proteomes" id="UP000235145">
    <property type="component" value="Unassembled WGS sequence"/>
</dbReference>
<keyword evidence="4 5" id="KW-0206">Cytoskeleton</keyword>
<dbReference type="PANTHER" id="PTHR19302:SF70">
    <property type="entry name" value="GAMMA-TUBULIN COMPLEX COMPONENT 6"/>
    <property type="match status" value="1"/>
</dbReference>
<evidence type="ECO:0000256" key="6">
    <source>
        <dbReference type="SAM" id="Phobius"/>
    </source>
</evidence>
<dbReference type="Pfam" id="PF04130">
    <property type="entry name" value="GCP_C_terminal"/>
    <property type="match status" value="1"/>
</dbReference>
<comment type="caution">
    <text evidence="8">The sequence shown here is derived from an EMBL/GenBank/DDBJ whole genome shotgun (WGS) entry which is preliminary data.</text>
</comment>
<keyword evidence="2 5" id="KW-0963">Cytoplasm</keyword>
<evidence type="ECO:0000256" key="5">
    <source>
        <dbReference type="RuleBase" id="RU363050"/>
    </source>
</evidence>
<keyword evidence="9" id="KW-1185">Reference proteome</keyword>
<evidence type="ECO:0000256" key="4">
    <source>
        <dbReference type="ARBA" id="ARBA00023212"/>
    </source>
</evidence>
<dbReference type="InterPro" id="IPR040457">
    <property type="entry name" value="GCP_C"/>
</dbReference>
<dbReference type="GO" id="GO:0043015">
    <property type="term" value="F:gamma-tubulin binding"/>
    <property type="evidence" value="ECO:0007669"/>
    <property type="project" value="InterPro"/>
</dbReference>
<feature type="transmembrane region" description="Helical" evidence="6">
    <location>
        <begin position="30"/>
        <end position="49"/>
    </location>
</feature>
<dbReference type="GO" id="GO:0000922">
    <property type="term" value="C:spindle pole"/>
    <property type="evidence" value="ECO:0007669"/>
    <property type="project" value="InterPro"/>
</dbReference>
<gene>
    <name evidence="8" type="ORF">LSAT_V11C900462570</name>
</gene>
<comment type="subcellular location">
    <subcellularLocation>
        <location evidence="5">Cytoplasm</location>
        <location evidence="5">Cytoskeleton</location>
        <location evidence="5">Microtubule organizing center</location>
    </subcellularLocation>
</comment>
<reference evidence="8 9" key="1">
    <citation type="journal article" date="2017" name="Nat. Commun.">
        <title>Genome assembly with in vitro proximity ligation data and whole-genome triplication in lettuce.</title>
        <authorList>
            <person name="Reyes-Chin-Wo S."/>
            <person name="Wang Z."/>
            <person name="Yang X."/>
            <person name="Kozik A."/>
            <person name="Arikit S."/>
            <person name="Song C."/>
            <person name="Xia L."/>
            <person name="Froenicke L."/>
            <person name="Lavelle D.O."/>
            <person name="Truco M.J."/>
            <person name="Xia R."/>
            <person name="Zhu S."/>
            <person name="Xu C."/>
            <person name="Xu H."/>
            <person name="Xu X."/>
            <person name="Cox K."/>
            <person name="Korf I."/>
            <person name="Meyers B.C."/>
            <person name="Michelmore R.W."/>
        </authorList>
    </citation>
    <scope>NUCLEOTIDE SEQUENCE [LARGE SCALE GENOMIC DNA]</scope>
    <source>
        <strain evidence="9">cv. Salinas</strain>
        <tissue evidence="8">Seedlings</tissue>
    </source>
</reference>
<evidence type="ECO:0000313" key="9">
    <source>
        <dbReference type="Proteomes" id="UP000235145"/>
    </source>
</evidence>
<dbReference type="PANTHER" id="PTHR19302">
    <property type="entry name" value="GAMMA TUBULIN COMPLEX PROTEIN"/>
    <property type="match status" value="1"/>
</dbReference>
<dbReference type="InterPro" id="IPR007259">
    <property type="entry name" value="GCP"/>
</dbReference>
<protein>
    <recommendedName>
        <fullName evidence="5">Gamma-tubulin complex component</fullName>
    </recommendedName>
</protein>
<feature type="domain" description="Gamma tubulin complex component C-terminal" evidence="7">
    <location>
        <begin position="100"/>
        <end position="186"/>
    </location>
</feature>
<keyword evidence="6" id="KW-0812">Transmembrane</keyword>
<evidence type="ECO:0000256" key="1">
    <source>
        <dbReference type="ARBA" id="ARBA00010337"/>
    </source>
</evidence>
<organism evidence="8 9">
    <name type="scientific">Lactuca sativa</name>
    <name type="common">Garden lettuce</name>
    <dbReference type="NCBI Taxonomy" id="4236"/>
    <lineage>
        <taxon>Eukaryota</taxon>
        <taxon>Viridiplantae</taxon>
        <taxon>Streptophyta</taxon>
        <taxon>Embryophyta</taxon>
        <taxon>Tracheophyta</taxon>
        <taxon>Spermatophyta</taxon>
        <taxon>Magnoliopsida</taxon>
        <taxon>eudicotyledons</taxon>
        <taxon>Gunneridae</taxon>
        <taxon>Pentapetalae</taxon>
        <taxon>asterids</taxon>
        <taxon>campanulids</taxon>
        <taxon>Asterales</taxon>
        <taxon>Asteraceae</taxon>
        <taxon>Cichorioideae</taxon>
        <taxon>Cichorieae</taxon>
        <taxon>Lactucinae</taxon>
        <taxon>Lactuca</taxon>
    </lineage>
</organism>
<evidence type="ECO:0000256" key="3">
    <source>
        <dbReference type="ARBA" id="ARBA00022701"/>
    </source>
</evidence>
<dbReference type="EMBL" id="NBSK02000009">
    <property type="protein sequence ID" value="KAJ0186428.1"/>
    <property type="molecule type" value="Genomic_DNA"/>
</dbReference>
<dbReference type="GO" id="GO:0005815">
    <property type="term" value="C:microtubule organizing center"/>
    <property type="evidence" value="ECO:0007669"/>
    <property type="project" value="UniProtKB-SubCell"/>
</dbReference>
<keyword evidence="6" id="KW-0472">Membrane</keyword>
<name>A0A9R1UG94_LACSA</name>
<evidence type="ECO:0000313" key="8">
    <source>
        <dbReference type="EMBL" id="KAJ0186428.1"/>
    </source>
</evidence>
<comment type="function">
    <text evidence="5">Component of the gamma-tubulin ring complex (gTuRC) which mediates microtubule nucleation.</text>
</comment>
<dbReference type="Gene3D" id="1.20.120.1900">
    <property type="entry name" value="Gamma-tubulin complex, C-terminal domain"/>
    <property type="match status" value="1"/>
</dbReference>
<dbReference type="GO" id="GO:0007020">
    <property type="term" value="P:microtubule nucleation"/>
    <property type="evidence" value="ECO:0007669"/>
    <property type="project" value="InterPro"/>
</dbReference>
<comment type="similarity">
    <text evidence="1 5">Belongs to the TUBGCP family.</text>
</comment>
<keyword evidence="3 5" id="KW-0493">Microtubule</keyword>
<keyword evidence="6" id="KW-1133">Transmembrane helix</keyword>